<dbReference type="EMBL" id="FWXV01000012">
    <property type="protein sequence ID" value="SMD26024.1"/>
    <property type="molecule type" value="Genomic_DNA"/>
</dbReference>
<keyword evidence="2" id="KW-1185">Reference proteome</keyword>
<sequence>MPGAVLNEALGGPFGGSPPRVLFGLFTMPIPALELDGVAPALAVDVKLPVATVEQSWGSCPPKTAAYGCG</sequence>
<dbReference type="RefSeq" id="WP_084433808.1">
    <property type="nucleotide sequence ID" value="NZ_FWXV01000012.1"/>
</dbReference>
<evidence type="ECO:0000313" key="2">
    <source>
        <dbReference type="Proteomes" id="UP000192674"/>
    </source>
</evidence>
<dbReference type="AlphaFoldDB" id="A0A1W2FW63"/>
<reference evidence="1 2" key="1">
    <citation type="submission" date="2017-04" db="EMBL/GenBank/DDBJ databases">
        <authorList>
            <person name="Afonso C.L."/>
            <person name="Miller P.J."/>
            <person name="Scott M.A."/>
            <person name="Spackman E."/>
            <person name="Goraichik I."/>
            <person name="Dimitrov K.M."/>
            <person name="Suarez D.L."/>
            <person name="Swayne D.E."/>
        </authorList>
    </citation>
    <scope>NUCLEOTIDE SEQUENCE [LARGE SCALE GENOMIC DNA]</scope>
    <source>
        <strain evidence="1 2">DSM 43828</strain>
    </source>
</reference>
<evidence type="ECO:0000313" key="1">
    <source>
        <dbReference type="EMBL" id="SMD26024.1"/>
    </source>
</evidence>
<dbReference type="Proteomes" id="UP000192674">
    <property type="component" value="Unassembled WGS sequence"/>
</dbReference>
<gene>
    <name evidence="1" type="ORF">SAMN05661093_09602</name>
</gene>
<name>A0A1W2FW63_KIBAR</name>
<proteinExistence type="predicted"/>
<organism evidence="1 2">
    <name type="scientific">Kibdelosporangium aridum</name>
    <dbReference type="NCBI Taxonomy" id="2030"/>
    <lineage>
        <taxon>Bacteria</taxon>
        <taxon>Bacillati</taxon>
        <taxon>Actinomycetota</taxon>
        <taxon>Actinomycetes</taxon>
        <taxon>Pseudonocardiales</taxon>
        <taxon>Pseudonocardiaceae</taxon>
        <taxon>Kibdelosporangium</taxon>
    </lineage>
</organism>
<protein>
    <submittedName>
        <fullName evidence="1">Uncharacterized protein</fullName>
    </submittedName>
</protein>
<accession>A0A1W2FW63</accession>